<dbReference type="InterPro" id="IPR000073">
    <property type="entry name" value="AB_hydrolase_1"/>
</dbReference>
<keyword evidence="4" id="KW-1185">Reference proteome</keyword>
<organism evidence="3 4">
    <name type="scientific">Salinirubellus salinus</name>
    <dbReference type="NCBI Taxonomy" id="1364945"/>
    <lineage>
        <taxon>Archaea</taxon>
        <taxon>Methanobacteriati</taxon>
        <taxon>Methanobacteriota</taxon>
        <taxon>Stenosarchaea group</taxon>
        <taxon>Halobacteria</taxon>
        <taxon>Halobacteriales</taxon>
        <taxon>Natronomonadaceae</taxon>
        <taxon>Salinirubellus</taxon>
    </lineage>
</organism>
<dbReference type="InterPro" id="IPR050228">
    <property type="entry name" value="Carboxylesterase_BioH"/>
</dbReference>
<keyword evidence="3" id="KW-0378">Hydrolase</keyword>
<gene>
    <name evidence="3" type="ORF">N0B31_15630</name>
</gene>
<sequence length="302" mass="32266">MSRATSDGSTGETAHEADRPGATLEAGYVETNGIRTYYERRGNGPPVVFVHGVVMSTTMWARQLATLSDEFTTVAYDVRGHGRTGGSPVEPYSIALFAEDLDALLTALDIERPVLCGLSMGGAVVQTYAARHPERVAGLVLADTFTPGPLPLAGRLAFANIRFLGFLGRYVDYKRLNRLQMWVGNRLASGWAGDEVTVQTLVDSDPRLPSHEFSKVTRATAAFPATDLDCSGITAPVLVLYAAHAPAGAREMAVAVADAFPNAPVECVAVPDAGHAVNLDNPSFFDRTVRAFCRRVAGRVDA</sequence>
<dbReference type="EMBL" id="CP104003">
    <property type="protein sequence ID" value="UWM53562.1"/>
    <property type="molecule type" value="Genomic_DNA"/>
</dbReference>
<dbReference type="InterPro" id="IPR029058">
    <property type="entry name" value="AB_hydrolase_fold"/>
</dbReference>
<dbReference type="RefSeq" id="WP_260592556.1">
    <property type="nucleotide sequence ID" value="NZ_CP104003.1"/>
</dbReference>
<dbReference type="Proteomes" id="UP001057580">
    <property type="component" value="Chromosome"/>
</dbReference>
<proteinExistence type="predicted"/>
<evidence type="ECO:0000313" key="4">
    <source>
        <dbReference type="Proteomes" id="UP001057580"/>
    </source>
</evidence>
<feature type="region of interest" description="Disordered" evidence="1">
    <location>
        <begin position="1"/>
        <end position="24"/>
    </location>
</feature>
<name>A0A9E7R0U4_9EURY</name>
<dbReference type="GeneID" id="74943882"/>
<dbReference type="PANTHER" id="PTHR43194">
    <property type="entry name" value="HYDROLASE ALPHA/BETA FOLD FAMILY"/>
    <property type="match status" value="1"/>
</dbReference>
<dbReference type="AlphaFoldDB" id="A0A9E7R0U4"/>
<evidence type="ECO:0000259" key="2">
    <source>
        <dbReference type="Pfam" id="PF00561"/>
    </source>
</evidence>
<evidence type="ECO:0000256" key="1">
    <source>
        <dbReference type="SAM" id="MobiDB-lite"/>
    </source>
</evidence>
<dbReference type="PRINTS" id="PR00111">
    <property type="entry name" value="ABHYDROLASE"/>
</dbReference>
<dbReference type="PANTHER" id="PTHR43194:SF2">
    <property type="entry name" value="PEROXISOMAL MEMBRANE PROTEIN LPX1"/>
    <property type="match status" value="1"/>
</dbReference>
<reference evidence="3" key="1">
    <citation type="submission" date="2022-09" db="EMBL/GenBank/DDBJ databases">
        <title>Diverse halophilic archaea isolated from saline environments.</title>
        <authorList>
            <person name="Cui H.-L."/>
        </authorList>
    </citation>
    <scope>NUCLEOTIDE SEQUENCE</scope>
    <source>
        <strain evidence="3">ZS-35-S2</strain>
    </source>
</reference>
<feature type="domain" description="AB hydrolase-1" evidence="2">
    <location>
        <begin position="45"/>
        <end position="282"/>
    </location>
</feature>
<accession>A0A9E7R0U4</accession>
<dbReference type="KEGG" id="ssai:N0B31_15630"/>
<dbReference type="SUPFAM" id="SSF53474">
    <property type="entry name" value="alpha/beta-Hydrolases"/>
    <property type="match status" value="1"/>
</dbReference>
<dbReference type="Gene3D" id="3.40.50.1820">
    <property type="entry name" value="alpha/beta hydrolase"/>
    <property type="match status" value="1"/>
</dbReference>
<evidence type="ECO:0000313" key="3">
    <source>
        <dbReference type="EMBL" id="UWM53562.1"/>
    </source>
</evidence>
<dbReference type="GO" id="GO:0016787">
    <property type="term" value="F:hydrolase activity"/>
    <property type="evidence" value="ECO:0007669"/>
    <property type="project" value="UniProtKB-KW"/>
</dbReference>
<dbReference type="Pfam" id="PF00561">
    <property type="entry name" value="Abhydrolase_1"/>
    <property type="match status" value="1"/>
</dbReference>
<feature type="compositionally biased region" description="Polar residues" evidence="1">
    <location>
        <begin position="1"/>
        <end position="12"/>
    </location>
</feature>
<protein>
    <submittedName>
        <fullName evidence="3">Alpha/beta hydrolase</fullName>
    </submittedName>
</protein>